<keyword evidence="3" id="KW-1185">Reference proteome</keyword>
<feature type="compositionally biased region" description="Low complexity" evidence="1">
    <location>
        <begin position="568"/>
        <end position="600"/>
    </location>
</feature>
<reference evidence="2" key="1">
    <citation type="journal article" date="2020" name="bioRxiv">
        <title>Comparative genomics of Chlamydomonas.</title>
        <authorList>
            <person name="Craig R.J."/>
            <person name="Hasan A.R."/>
            <person name="Ness R.W."/>
            <person name="Keightley P.D."/>
        </authorList>
    </citation>
    <scope>NUCLEOTIDE SEQUENCE</scope>
    <source>
        <strain evidence="2">CCAP 11/173</strain>
    </source>
</reference>
<accession>A0A836BAV7</accession>
<feature type="region of interest" description="Disordered" evidence="1">
    <location>
        <begin position="568"/>
        <end position="622"/>
    </location>
</feature>
<dbReference type="OrthoDB" id="120976at2759"/>
<feature type="compositionally biased region" description="Pro residues" evidence="1">
    <location>
        <begin position="275"/>
        <end position="289"/>
    </location>
</feature>
<feature type="compositionally biased region" description="Pro residues" evidence="1">
    <location>
        <begin position="167"/>
        <end position="181"/>
    </location>
</feature>
<feature type="region of interest" description="Disordered" evidence="1">
    <location>
        <begin position="260"/>
        <end position="393"/>
    </location>
</feature>
<proteinExistence type="predicted"/>
<sequence>MVRVGPTGQVVPRLLPLDVRRDAERQYHDSVESKNGAVSTDRRDLSRRASAASGVAEGDDGRQRPACPAAPSPPASIPGVPSSRLRARGSASARGGGSGSARGSGGGSGSARGSGGGGSAASSGAAINSSTRPSEASESTPFSTAAAQRAAQPTSNAAPTYAARAPDPAPAAPTAPAPQPQPTTSRSLTGVELARIALSSCSRAEAALMEASAASARSARSSTGYPGSSSNSPVWLPGIGSVSSSVSGIGGFGAGGGGGGGLLPPSMSARNAPSPLSPLSPLSPSPLAPPSASGPQGFLHTASASEMQSTPPAAAAAAAAGLRAPGRQQQSLMAQLQQQARVREQQQQQQQQQAAAQVVSAPQPRGSPSPERRGGWAKLAGAPRVPAGAGPRVGWGMVSGQHIATAADRPSEAVATAADRPSGAVASAAASNLALRLVQGLQERDEFSLVAAARQRSQRKPPAASRSMIFHATAGAAAANAAAATVAAAAAAAAAVVAAADDNEGVAAAASASAGAGDAAAKRFSEEGEAEDCPSPLKASHSLRSDLYHRANSCPAMPAFQGLMAPAATSPGPAAPRALPSPLGASGSHGSAAAGALPGGADDGDRRLPAGDGVASGASEECASRVFPGGALTLPQAEEEGWSGSSQSVPLPQISLTTRAPGATAVGLGGKLRRASAFVPDSPRLGMLLLSSPSTWAGGDPGGALSLSSDGGDHGLLSSPDAVTAARRLGSELSMRSVAANPAAQAAAARSRAAADAAAAAADAAAALAAVRALESRYGSAVAPDAQLLALEQEAAFRDRSRKLHEALQAANPAAYSEEAAEAAEAAYRALAERAKLRLRRLLAEPTTDQAAARQLQNAVRELGSQRPFFQSPVLQKVIVERPFTEKRQVVVKEVVWTLDDSIFAQRKKENEARDLFDTEKVLKQQLSLDWQRIVSKSRFRRLVARGDAGVKNDGQSLDEELGEVRDELDRMVTFIRSAFLYYSMKDGNITTSDVLQMGSNAWLNFCNDAGIVHPTQRGCTVQDLQTIFISVNFEEESDTTEADANDDDAMVRFEFMEGIVRAAFGKYIASKKCTDASDAVGMLLEEISNAPDLPPEAKVEPNDFRRHRFYTRQVEAVLKEYYDLLLGMYKLYKARDRSRLFWPEHWAAFLDSNKLLGLATGVERREAKLIYGWSQALVTDELRRRQRAVSLTFWDFVEAVARLADLISAPDHEDIIAYFLEEGEEPPELDRLVYEYYRHVGDAGTDRKRASAELVASPSRPLEVKLRLLLEYLVVSLREAWGGKDAKDVATKVLKMATYLSGGIEMG</sequence>
<feature type="compositionally biased region" description="Polar residues" evidence="1">
    <location>
        <begin position="127"/>
        <end position="156"/>
    </location>
</feature>
<feature type="region of interest" description="Disordered" evidence="1">
    <location>
        <begin position="18"/>
        <end position="190"/>
    </location>
</feature>
<evidence type="ECO:0000256" key="1">
    <source>
        <dbReference type="SAM" id="MobiDB-lite"/>
    </source>
</evidence>
<feature type="compositionally biased region" description="Low complexity" evidence="1">
    <location>
        <begin position="328"/>
        <end position="364"/>
    </location>
</feature>
<feature type="compositionally biased region" description="Low complexity" evidence="1">
    <location>
        <begin position="157"/>
        <end position="166"/>
    </location>
</feature>
<dbReference type="Proteomes" id="UP000613740">
    <property type="component" value="Unassembled WGS sequence"/>
</dbReference>
<protein>
    <recommendedName>
        <fullName evidence="4">Flagellar associated protein</fullName>
    </recommendedName>
</protein>
<feature type="compositionally biased region" description="Gly residues" evidence="1">
    <location>
        <begin position="94"/>
        <end position="119"/>
    </location>
</feature>
<feature type="compositionally biased region" description="Polar residues" evidence="1">
    <location>
        <begin position="302"/>
        <end position="311"/>
    </location>
</feature>
<name>A0A836BAV7_9CHLO</name>
<feature type="compositionally biased region" description="Low complexity" evidence="1">
    <location>
        <begin position="380"/>
        <end position="393"/>
    </location>
</feature>
<evidence type="ECO:0008006" key="4">
    <source>
        <dbReference type="Google" id="ProtNLM"/>
    </source>
</evidence>
<feature type="region of interest" description="Disordered" evidence="1">
    <location>
        <begin position="215"/>
        <end position="234"/>
    </location>
</feature>
<gene>
    <name evidence="2" type="ORF">HYH02_002692</name>
</gene>
<comment type="caution">
    <text evidence="2">The sequence shown here is derived from an EMBL/GenBank/DDBJ whole genome shotgun (WGS) entry which is preliminary data.</text>
</comment>
<organism evidence="2 3">
    <name type="scientific">Chlamydomonas schloesseri</name>
    <dbReference type="NCBI Taxonomy" id="2026947"/>
    <lineage>
        <taxon>Eukaryota</taxon>
        <taxon>Viridiplantae</taxon>
        <taxon>Chlorophyta</taxon>
        <taxon>core chlorophytes</taxon>
        <taxon>Chlorophyceae</taxon>
        <taxon>CS clade</taxon>
        <taxon>Chlamydomonadales</taxon>
        <taxon>Chlamydomonadaceae</taxon>
        <taxon>Chlamydomonas</taxon>
    </lineage>
</organism>
<evidence type="ECO:0000313" key="2">
    <source>
        <dbReference type="EMBL" id="KAG2452450.1"/>
    </source>
</evidence>
<dbReference type="EMBL" id="JAEHOD010000005">
    <property type="protein sequence ID" value="KAG2452450.1"/>
    <property type="molecule type" value="Genomic_DNA"/>
</dbReference>
<feature type="compositionally biased region" description="Basic and acidic residues" evidence="1">
    <location>
        <begin position="18"/>
        <end position="32"/>
    </location>
</feature>
<evidence type="ECO:0000313" key="3">
    <source>
        <dbReference type="Proteomes" id="UP000613740"/>
    </source>
</evidence>
<feature type="compositionally biased region" description="Low complexity" evidence="1">
    <location>
        <begin position="77"/>
        <end position="93"/>
    </location>
</feature>